<comment type="subcellular location">
    <subcellularLocation>
        <location evidence="1">Secreted</location>
    </subcellularLocation>
</comment>
<evidence type="ECO:0000313" key="11">
    <source>
        <dbReference type="EMBL" id="CAD7085067.1"/>
    </source>
</evidence>
<dbReference type="GO" id="GO:0004867">
    <property type="term" value="F:serine-type endopeptidase inhibitor activity"/>
    <property type="evidence" value="ECO:0007669"/>
    <property type="project" value="InterPro"/>
</dbReference>
<accession>A0A7R8YTS6</accession>
<keyword evidence="3" id="KW-0677">Repeat</keyword>
<feature type="domain" description="Antistasin-like" evidence="9">
    <location>
        <begin position="119"/>
        <end position="145"/>
    </location>
</feature>
<feature type="domain" description="WAP" evidence="10">
    <location>
        <begin position="769"/>
        <end position="821"/>
    </location>
</feature>
<dbReference type="SMART" id="SM00274">
    <property type="entry name" value="FOLN"/>
    <property type="match status" value="3"/>
</dbReference>
<feature type="disulfide bond" evidence="5">
    <location>
        <begin position="1150"/>
        <end position="1170"/>
    </location>
</feature>
<dbReference type="PROSITE" id="PS51162">
    <property type="entry name" value="THYROGLOBULIN_1_2"/>
    <property type="match status" value="5"/>
</dbReference>
<evidence type="ECO:0000313" key="12">
    <source>
        <dbReference type="Proteomes" id="UP000594454"/>
    </source>
</evidence>
<dbReference type="PROSITE" id="PS51252">
    <property type="entry name" value="ANTISTASIN"/>
    <property type="match status" value="3"/>
</dbReference>
<feature type="domain" description="Thyroglobulin type-1" evidence="8">
    <location>
        <begin position="292"/>
        <end position="361"/>
    </location>
</feature>
<dbReference type="PROSITE" id="PS51390">
    <property type="entry name" value="WAP"/>
    <property type="match status" value="2"/>
</dbReference>
<dbReference type="Gene3D" id="4.10.75.10">
    <property type="entry name" value="Elafin-like"/>
    <property type="match status" value="2"/>
</dbReference>
<dbReference type="InterPro" id="IPR008197">
    <property type="entry name" value="WAP_dom"/>
</dbReference>
<dbReference type="SUPFAM" id="SSF57262">
    <property type="entry name" value="Leech antihemostatic proteins"/>
    <property type="match status" value="1"/>
</dbReference>
<dbReference type="PROSITE" id="PS00484">
    <property type="entry name" value="THYROGLOBULIN_1_1"/>
    <property type="match status" value="2"/>
</dbReference>
<dbReference type="CDD" id="cd00199">
    <property type="entry name" value="WAP"/>
    <property type="match status" value="1"/>
</dbReference>
<dbReference type="InterPro" id="IPR028150">
    <property type="entry name" value="Lustrin_cystein"/>
</dbReference>
<dbReference type="Proteomes" id="UP000594454">
    <property type="component" value="Chromosome 3"/>
</dbReference>
<dbReference type="InterPro" id="IPR003645">
    <property type="entry name" value="Fol_N"/>
</dbReference>
<dbReference type="Pfam" id="PF02822">
    <property type="entry name" value="Antistasin"/>
    <property type="match status" value="3"/>
</dbReference>
<protein>
    <submittedName>
        <fullName evidence="11">Uncharacterized protein</fullName>
    </submittedName>
</protein>
<evidence type="ECO:0000256" key="6">
    <source>
        <dbReference type="SAM" id="Phobius"/>
    </source>
</evidence>
<feature type="domain" description="Thyroglobulin type-1" evidence="8">
    <location>
        <begin position="1073"/>
        <end position="1170"/>
    </location>
</feature>
<dbReference type="Gene3D" id="4.10.800.10">
    <property type="entry name" value="Thyroglobulin type-1"/>
    <property type="match status" value="5"/>
</dbReference>
<dbReference type="SMART" id="SM00217">
    <property type="entry name" value="WAP"/>
    <property type="match status" value="2"/>
</dbReference>
<evidence type="ECO:0000256" key="4">
    <source>
        <dbReference type="ARBA" id="ARBA00023157"/>
    </source>
</evidence>
<evidence type="ECO:0000256" key="3">
    <source>
        <dbReference type="ARBA" id="ARBA00022737"/>
    </source>
</evidence>
<feature type="domain" description="Antistasin-like" evidence="9">
    <location>
        <begin position="709"/>
        <end position="735"/>
    </location>
</feature>
<dbReference type="CDD" id="cd00191">
    <property type="entry name" value="TY"/>
    <property type="match status" value="4"/>
</dbReference>
<dbReference type="PANTHER" id="PTHR12352:SF31">
    <property type="entry name" value="PAPILIN-LIKE PROTEIN"/>
    <property type="match status" value="1"/>
</dbReference>
<feature type="chain" id="PRO_5030967422" evidence="7">
    <location>
        <begin position="33"/>
        <end position="1496"/>
    </location>
</feature>
<proteinExistence type="predicted"/>
<sequence>MGHCDAIAQKVRVNLLILLGLLCILATTEISGRTVEESLTACEHLRSAESRRAKALSNSPVVKSVRVPRCTTLGDFEPIQCANETSSQDCWCVDDYGVELPGTRRKLREDVNCNAPSDCPGSSCRMFCPSGFARDRRSGCPMCRCRDPCDGIECPGGQACQPQEVKCKAEPCPPIPTCKKARSLTNLCPAGQPLSIEGTIQPFLCGLDPGKPVCPPLYQCLVESGNDYGVCCPSSLEYKKPGACPKPDDAEYQETSGYMCGTPCTHDLECAHMEKCCFTKGCQFSCQQPLNITTCHQARTLSEMLAVSEREGRGYIPECNGPGGTFSPKQCSRNGLVCWCVDSRTGHKIKGTMGAADMVNCDGIENIIMKATGRSVNMEQCDPNICAAICEYGFKNDHNGCPTCECSTPCEGFLCPLGSHCEITSDPLCESGSALCASAPICKPDLSYSNPCDIGTPLTDNITGEVFYCHNEGRQSRNFQSKSFFDEEDKEARVLTNKIHCPEKYMCTKLHREPLNVCCPVPEETTPAVEEMQRQQSMCEYLRSFSDRMEGTEEGMQLALSPPTCSADGSFTHRQCAKKKITVTRSEQKRILEENTIREMRQLLTKRTKRSASSERLHLYPVTAPQMEQIEGRSAKVISTGPSNLQSLHDKGEKLTNPLPVYGKNKESLVEVEVEECWCVDGFGTEIPATRGGNVTEKSCLELKESVDCLDLTCRMGCEYGFILDPETKCPVCNCRDPCDGVTCSDGKECRTVEVSCEGEYCPPVPACLPRKPGQCPFLVPPGPDNIEANACTYECRSDFHCDGNKRCCSNGCGTQCVEPQMKTACEHLRSIQMHQASELGIPAKQIYIAQCDRDTGNWKQVQCGPNRICWCVDEHGQEISGTRVTDNTPVCEVNSASQCPIKECSPCENGYKMDNNGCQTCECRNLCDEIPCMHNEECQLVNVECISGPCPKMPICVPRRESLCPEGLPLRQDGKDILCGPQNKDESCPTTHSCQLNPMTNRGVCCAKTRDVCFESIDSVCFAKDSKQNITKWRFSPKLNKCVPLLVSGKNSCQSKNIFHSETACKSVCPALSPCERLKLKNSLAAKRTGHMSVWFQPRCDPVTGQWSPIQCLGKQPALGNNPSPTSTGRAFDFSDKSNSQSQAGVCWCADKKGAPLKGTLTRDLEPVCNHRQARQRVEARADTMGDPLMEELVRQLTVLADDKENEIFDEIEPIPVEFGSPIPKIESMSQLTNEEPSESTTHLVKTTTRCRSLSSAFSVACDENGAFLPIQCNGDQCWCVDAAGNQLPNTNTFKIATKQCTYTPIDSVAIELHLINKSGKTIPNIYEVLQKELIRLLGPIVENLRVHEDIDGSVDLKFDLHNDEKIDIAFALEEMMKKGDLILGKGLLKPDITLSHIVNHRQSTPLPQVSSGVHENTFQIIVFVLATSSAFLVSILVVYIMLKRGKKKVVTTYPENRVLGTGDKYLDYSSPIFVLNATETEKIKSAEEKVEEKN</sequence>
<keyword evidence="6" id="KW-0812">Transmembrane</keyword>
<evidence type="ECO:0000256" key="2">
    <source>
        <dbReference type="ARBA" id="ARBA00022525"/>
    </source>
</evidence>
<feature type="disulfide bond" evidence="5">
    <location>
        <begin position="872"/>
        <end position="892"/>
    </location>
</feature>
<dbReference type="InterPro" id="IPR004094">
    <property type="entry name" value="Antistasin-like"/>
</dbReference>
<dbReference type="InterPro" id="IPR011061">
    <property type="entry name" value="Hirudin/antistatin"/>
</dbReference>
<evidence type="ECO:0000256" key="5">
    <source>
        <dbReference type="PROSITE-ProRule" id="PRU00500"/>
    </source>
</evidence>
<dbReference type="GO" id="GO:0007160">
    <property type="term" value="P:cell-matrix adhesion"/>
    <property type="evidence" value="ECO:0007669"/>
    <property type="project" value="TreeGrafter"/>
</dbReference>
<dbReference type="InterPro" id="IPR006150">
    <property type="entry name" value="Cys_repeat_1"/>
</dbReference>
<dbReference type="InterPro" id="IPR000716">
    <property type="entry name" value="Thyroglobulin_1"/>
</dbReference>
<dbReference type="Pfam" id="PF14625">
    <property type="entry name" value="Lustrin_cystein"/>
    <property type="match status" value="2"/>
</dbReference>
<gene>
    <name evidence="11" type="ORF">HERILL_LOCUS7933</name>
</gene>
<keyword evidence="6" id="KW-0472">Membrane</keyword>
<dbReference type="EMBL" id="LR899011">
    <property type="protein sequence ID" value="CAD7085067.1"/>
    <property type="molecule type" value="Genomic_DNA"/>
</dbReference>
<keyword evidence="6" id="KW-1133">Transmembrane helix</keyword>
<feature type="signal peptide" evidence="7">
    <location>
        <begin position="1"/>
        <end position="32"/>
    </location>
</feature>
<dbReference type="InterPro" id="IPR036880">
    <property type="entry name" value="Kunitz_BPTI_sf"/>
</dbReference>
<dbReference type="InterPro" id="IPR002223">
    <property type="entry name" value="Kunitz_BPTI"/>
</dbReference>
<dbReference type="GO" id="GO:0005615">
    <property type="term" value="C:extracellular space"/>
    <property type="evidence" value="ECO:0007669"/>
    <property type="project" value="TreeGrafter"/>
</dbReference>
<dbReference type="SUPFAM" id="SSF57610">
    <property type="entry name" value="Thyroglobulin type-1 domain"/>
    <property type="match status" value="6"/>
</dbReference>
<feature type="domain" description="WAP" evidence="10">
    <location>
        <begin position="237"/>
        <end position="290"/>
    </location>
</feature>
<evidence type="ECO:0000256" key="1">
    <source>
        <dbReference type="ARBA" id="ARBA00004613"/>
    </source>
</evidence>
<dbReference type="Pfam" id="PF00095">
    <property type="entry name" value="WAP"/>
    <property type="match status" value="2"/>
</dbReference>
<feature type="domain" description="Antistasin-like" evidence="9">
    <location>
        <begin position="381"/>
        <end position="406"/>
    </location>
</feature>
<keyword evidence="7" id="KW-0732">Signal</keyword>
<name>A0A7R8YTS6_HERIL</name>
<dbReference type="OrthoDB" id="406800at2759"/>
<feature type="transmembrane region" description="Helical" evidence="6">
    <location>
        <begin position="1422"/>
        <end position="1444"/>
    </location>
</feature>
<dbReference type="SMART" id="SM00289">
    <property type="entry name" value="WR1"/>
    <property type="match status" value="3"/>
</dbReference>
<evidence type="ECO:0000259" key="8">
    <source>
        <dbReference type="PROSITE" id="PS51162"/>
    </source>
</evidence>
<evidence type="ECO:0000259" key="10">
    <source>
        <dbReference type="PROSITE" id="PS51390"/>
    </source>
</evidence>
<dbReference type="OMA" id="MFCPSGF"/>
<dbReference type="SMART" id="SM00131">
    <property type="entry name" value="KU"/>
    <property type="match status" value="1"/>
</dbReference>
<dbReference type="InParanoid" id="A0A7R8YTS6"/>
<feature type="domain" description="Thyroglobulin type-1" evidence="8">
    <location>
        <begin position="39"/>
        <end position="113"/>
    </location>
</feature>
<dbReference type="InterPro" id="IPR036857">
    <property type="entry name" value="Thyroglobulin_1_sf"/>
</dbReference>
<evidence type="ECO:0000259" key="9">
    <source>
        <dbReference type="PROSITE" id="PS51252"/>
    </source>
</evidence>
<dbReference type="InterPro" id="IPR036645">
    <property type="entry name" value="Elafin-like_sf"/>
</dbReference>
<reference evidence="11 12" key="1">
    <citation type="submission" date="2020-11" db="EMBL/GenBank/DDBJ databases">
        <authorList>
            <person name="Wallbank WR R."/>
            <person name="Pardo Diaz C."/>
            <person name="Kozak K."/>
            <person name="Martin S."/>
            <person name="Jiggins C."/>
            <person name="Moest M."/>
            <person name="Warren A I."/>
            <person name="Generalovic N T."/>
            <person name="Byers J.R.P. K."/>
            <person name="Montejo-Kovacevich G."/>
            <person name="Yen C E."/>
        </authorList>
    </citation>
    <scope>NUCLEOTIDE SEQUENCE [LARGE SCALE GENOMIC DNA]</scope>
</reference>
<dbReference type="FunCoup" id="A0A7R8YTS6">
    <property type="interactions" value="3"/>
</dbReference>
<evidence type="ECO:0000256" key="7">
    <source>
        <dbReference type="SAM" id="SignalP"/>
    </source>
</evidence>
<organism evidence="11 12">
    <name type="scientific">Hermetia illucens</name>
    <name type="common">Black soldier fly</name>
    <dbReference type="NCBI Taxonomy" id="343691"/>
    <lineage>
        <taxon>Eukaryota</taxon>
        <taxon>Metazoa</taxon>
        <taxon>Ecdysozoa</taxon>
        <taxon>Arthropoda</taxon>
        <taxon>Hexapoda</taxon>
        <taxon>Insecta</taxon>
        <taxon>Pterygota</taxon>
        <taxon>Neoptera</taxon>
        <taxon>Endopterygota</taxon>
        <taxon>Diptera</taxon>
        <taxon>Brachycera</taxon>
        <taxon>Stratiomyomorpha</taxon>
        <taxon>Stratiomyidae</taxon>
        <taxon>Hermetiinae</taxon>
        <taxon>Hermetia</taxon>
    </lineage>
</organism>
<keyword evidence="2" id="KW-0964">Secreted</keyword>
<dbReference type="SMART" id="SM00211">
    <property type="entry name" value="TY"/>
    <property type="match status" value="5"/>
</dbReference>
<dbReference type="GO" id="GO:0005604">
    <property type="term" value="C:basement membrane"/>
    <property type="evidence" value="ECO:0007669"/>
    <property type="project" value="TreeGrafter"/>
</dbReference>
<dbReference type="Pfam" id="PF00086">
    <property type="entry name" value="Thyroglobulin_1"/>
    <property type="match status" value="5"/>
</dbReference>
<feature type="domain" description="Thyroglobulin type-1" evidence="8">
    <location>
        <begin position="1249"/>
        <end position="1302"/>
    </location>
</feature>
<keyword evidence="4 5" id="KW-1015">Disulfide bond</keyword>
<dbReference type="SUPFAM" id="SSF57362">
    <property type="entry name" value="BPTI-like"/>
    <property type="match status" value="1"/>
</dbReference>
<dbReference type="Gene3D" id="2.10.22.10">
    <property type="entry name" value="Antistasin, domain 1"/>
    <property type="match status" value="4"/>
</dbReference>
<dbReference type="InterPro" id="IPR051950">
    <property type="entry name" value="Dev_reg/Prot_inhib"/>
</dbReference>
<feature type="disulfide bond" evidence="5">
    <location>
        <begin position="331"/>
        <end position="338"/>
    </location>
</feature>
<keyword evidence="12" id="KW-1185">Reference proteome</keyword>
<comment type="caution">
    <text evidence="5">Lacks conserved residue(s) required for the propagation of feature annotation.</text>
</comment>
<feature type="domain" description="Thyroglobulin type-1" evidence="8">
    <location>
        <begin position="823"/>
        <end position="892"/>
    </location>
</feature>
<dbReference type="PANTHER" id="PTHR12352">
    <property type="entry name" value="SECRETED MODULAR CALCIUM-BINDING PROTEIN"/>
    <property type="match status" value="1"/>
</dbReference>